<reference evidence="2 3" key="1">
    <citation type="submission" date="2024-09" db="EMBL/GenBank/DDBJ databases">
        <title>Chromosome-scale assembly of Riccia sorocarpa.</title>
        <authorList>
            <person name="Paukszto L."/>
        </authorList>
    </citation>
    <scope>NUCLEOTIDE SEQUENCE [LARGE SCALE GENOMIC DNA]</scope>
    <source>
        <strain evidence="2">LP-2024</strain>
        <tissue evidence="2">Aerial parts of the thallus</tissue>
    </source>
</reference>
<comment type="caution">
    <text evidence="2">The sequence shown here is derived from an EMBL/GenBank/DDBJ whole genome shotgun (WGS) entry which is preliminary data.</text>
</comment>
<dbReference type="EMBL" id="JBJQOH010000003">
    <property type="protein sequence ID" value="KAL3693701.1"/>
    <property type="molecule type" value="Genomic_DNA"/>
</dbReference>
<accession>A0ABD3HUD5</accession>
<dbReference type="SUPFAM" id="SSF56219">
    <property type="entry name" value="DNase I-like"/>
    <property type="match status" value="1"/>
</dbReference>
<protein>
    <recommendedName>
        <fullName evidence="1">Endonuclease/exonuclease/phosphatase domain-containing protein</fullName>
    </recommendedName>
</protein>
<dbReference type="InterPro" id="IPR036691">
    <property type="entry name" value="Endo/exonu/phosph_ase_sf"/>
</dbReference>
<keyword evidence="3" id="KW-1185">Reference proteome</keyword>
<proteinExistence type="predicted"/>
<dbReference type="AlphaFoldDB" id="A0ABD3HUD5"/>
<name>A0ABD3HUD5_9MARC</name>
<evidence type="ECO:0000313" key="3">
    <source>
        <dbReference type="Proteomes" id="UP001633002"/>
    </source>
</evidence>
<dbReference type="Pfam" id="PF03372">
    <property type="entry name" value="Exo_endo_phos"/>
    <property type="match status" value="1"/>
</dbReference>
<gene>
    <name evidence="2" type="ORF">R1sor_007352</name>
</gene>
<feature type="domain" description="Endonuclease/exonuclease/phosphatase" evidence="1">
    <location>
        <begin position="449"/>
        <end position="689"/>
    </location>
</feature>
<dbReference type="Gene3D" id="3.30.70.1820">
    <property type="entry name" value="L1 transposable element, RRM domain"/>
    <property type="match status" value="1"/>
</dbReference>
<organism evidence="2 3">
    <name type="scientific">Riccia sorocarpa</name>
    <dbReference type="NCBI Taxonomy" id="122646"/>
    <lineage>
        <taxon>Eukaryota</taxon>
        <taxon>Viridiplantae</taxon>
        <taxon>Streptophyta</taxon>
        <taxon>Embryophyta</taxon>
        <taxon>Marchantiophyta</taxon>
        <taxon>Marchantiopsida</taxon>
        <taxon>Marchantiidae</taxon>
        <taxon>Marchantiales</taxon>
        <taxon>Ricciaceae</taxon>
        <taxon>Riccia</taxon>
    </lineage>
</organism>
<dbReference type="Proteomes" id="UP001633002">
    <property type="component" value="Unassembled WGS sequence"/>
</dbReference>
<dbReference type="Gene3D" id="3.60.10.10">
    <property type="entry name" value="Endonuclease/exonuclease/phosphatase"/>
    <property type="match status" value="1"/>
</dbReference>
<sequence>MASSPSAIQIRPEDLFAVLAEADLLQLPLEMDPFQLNDEDSEALQQGGSWKDHQVVLERDTAKTDRIAYKPVYIPLEQLAEGPQPVWVREEWNGNQAPSFIAFGRLLSRPEGLFRAGVEVGESGIGHKDTHDFKKFRQHAENQTSEIKTQLKLVKEEVSKTSLQVSESGRTDLPPSASVIPQAWSDLEEQTRSQVQEFSTVQVDMLKHLAQVSEKVVADQKVSLAAIESVQMTLRDTERKLKTELQSGVRVVQDQFCAWESKLEDGWKLVTEGVKSSILKNEAVMESIQQSVTTSVAPSASSVAQVLEVVESKLKSYAEVTREMTRDTQTSILQDREKELAARDLRAKNLRIVGMTESEGENVQEVVVDLLRDTLQLDAPRVDHAVRVGKGDRGPRPILIRFATVDARNSALSHRSKLRGKSLWLDPDLTPLQVEDRKKEIQKVKEASSAGLIAYMRDGRAVITDRSKEFWQTSDLLALVETWEVRGKAVTFPGFTRLEILWNERKNSRGRGFGGVGVWVRDGSGLRVEVEKTDCRKQFLCLRLFTKNCATPAFLFVAYYAPLGAPIYQRLGSGEDPLSALTEAVIAVHELGPVWVVGDFNSRVGDAQSLELNEEGVAAWRNSDADESWCRSAEDEGWNGMSEFFMQFVAAGGLTIINGTAPFPDTRSVTCRTHNGSSTVDFLLACKSARDRILDFSFGPFSPESDHRPLRCTLMGFEREIRRQDRRSKVGVCLDVTKRNQYETTLVNKLHGRELTSGTLPNIITGIAKEVFTAKQPRDKGWFDDDCRVARSKAMSAVDQRAAFRQYNHFIRARKRRFLRQHQRVLVVGELMKCPKTFWQRFRSRRILPELKAEDLYNFTSEFLHKSTAGIHTKHSESHMQGVGLQIYIVGLHNGSSLNKTGDRWRDCVIVLPKRSFGSFGLSLVRDKLIIYVTFLV</sequence>
<dbReference type="InterPro" id="IPR005135">
    <property type="entry name" value="Endo/exonuclease/phosphatase"/>
</dbReference>
<evidence type="ECO:0000259" key="1">
    <source>
        <dbReference type="Pfam" id="PF03372"/>
    </source>
</evidence>
<evidence type="ECO:0000313" key="2">
    <source>
        <dbReference type="EMBL" id="KAL3693701.1"/>
    </source>
</evidence>